<protein>
    <submittedName>
        <fullName evidence="2">Uncharacterized protein</fullName>
    </submittedName>
</protein>
<evidence type="ECO:0000313" key="3">
    <source>
        <dbReference type="Proteomes" id="UP001430848"/>
    </source>
</evidence>
<accession>A0ABR1P0Z1</accession>
<proteinExistence type="predicted"/>
<gene>
    <name evidence="2" type="ORF">SLS63_009125</name>
</gene>
<evidence type="ECO:0000313" key="2">
    <source>
        <dbReference type="EMBL" id="KAK7722851.1"/>
    </source>
</evidence>
<feature type="compositionally biased region" description="Low complexity" evidence="1">
    <location>
        <begin position="450"/>
        <end position="462"/>
    </location>
</feature>
<reference evidence="2 3" key="1">
    <citation type="submission" date="2024-02" db="EMBL/GenBank/DDBJ databases">
        <title>De novo assembly and annotation of 12 fungi associated with fruit tree decline syndrome in Ontario, Canada.</title>
        <authorList>
            <person name="Sulman M."/>
            <person name="Ellouze W."/>
            <person name="Ilyukhin E."/>
        </authorList>
    </citation>
    <scope>NUCLEOTIDE SEQUENCE [LARGE SCALE GENOMIC DNA]</scope>
    <source>
        <strain evidence="2 3">M169</strain>
    </source>
</reference>
<comment type="caution">
    <text evidence="2">The sequence shown here is derived from an EMBL/GenBank/DDBJ whole genome shotgun (WGS) entry which is preliminary data.</text>
</comment>
<name>A0ABR1P0Z1_DIAER</name>
<organism evidence="2 3">
    <name type="scientific">Diaporthe eres</name>
    <name type="common">Phomopsis oblonga</name>
    <dbReference type="NCBI Taxonomy" id="83184"/>
    <lineage>
        <taxon>Eukaryota</taxon>
        <taxon>Fungi</taxon>
        <taxon>Dikarya</taxon>
        <taxon>Ascomycota</taxon>
        <taxon>Pezizomycotina</taxon>
        <taxon>Sordariomycetes</taxon>
        <taxon>Sordariomycetidae</taxon>
        <taxon>Diaporthales</taxon>
        <taxon>Diaporthaceae</taxon>
        <taxon>Diaporthe</taxon>
        <taxon>Diaporthe eres species complex</taxon>
    </lineage>
</organism>
<dbReference type="EMBL" id="JAKNSF020000064">
    <property type="protein sequence ID" value="KAK7722851.1"/>
    <property type="molecule type" value="Genomic_DNA"/>
</dbReference>
<sequence>MALEKEIGVSPSIINPRSRHFVGWSNKAGFLAGTSKTNAIVFKSKLTILEHYKLAITSASLNFRLPLVLSLGITVATERVDNPTSAETMYKEAGSALHALRYRFFVLWDTNDDRGWLVKGPVAALQVLRSYIKSREDDREANFDFSKLNHINDETPSAAYDVLHDKENKKMVVFSPEVTESSADAKETTFEHVSLNVYKVLLELSKITIDTSGKTGNNIPDWFQAWVGKRWDSTVRGWDFQRICRSYEPQVFVKKFRTDPGWLELTRGLQACFLFGGSFGEIMQPRNGHCCPYFKTLPKGENYLAVGMGTIQDCVNDEGAARKATVTVAKLAPRVAWERDVNPFDHTHGQGDHLDKVDPSCFPIQRLVKIRDNGNDTNKDKDLLIKSKGRLYSWKDVDDMNTPAEDKNTETIEKPRKTGVVVFGKKPGATKLRQLAQANAPATIGSVSKTPTQQAQATDPTALGYPCWASTKRH</sequence>
<dbReference type="Proteomes" id="UP001430848">
    <property type="component" value="Unassembled WGS sequence"/>
</dbReference>
<evidence type="ECO:0000256" key="1">
    <source>
        <dbReference type="SAM" id="MobiDB-lite"/>
    </source>
</evidence>
<keyword evidence="3" id="KW-1185">Reference proteome</keyword>
<feature type="region of interest" description="Disordered" evidence="1">
    <location>
        <begin position="446"/>
        <end position="474"/>
    </location>
</feature>